<organism evidence="1 2">
    <name type="scientific">Mixta gaviniae</name>
    <dbReference type="NCBI Taxonomy" id="665914"/>
    <lineage>
        <taxon>Bacteria</taxon>
        <taxon>Pseudomonadati</taxon>
        <taxon>Pseudomonadota</taxon>
        <taxon>Gammaproteobacteria</taxon>
        <taxon>Enterobacterales</taxon>
        <taxon>Erwiniaceae</taxon>
        <taxon>Mixta</taxon>
    </lineage>
</organism>
<evidence type="ECO:0000313" key="1">
    <source>
        <dbReference type="EMBL" id="AUX93662.1"/>
    </source>
</evidence>
<accession>A0A2L0IGV4</accession>
<dbReference type="AlphaFoldDB" id="A0A2L0IGV4"/>
<evidence type="ECO:0000313" key="2">
    <source>
        <dbReference type="Proteomes" id="UP000238365"/>
    </source>
</evidence>
<reference evidence="1 2" key="1">
    <citation type="submission" date="2018-01" db="EMBL/GenBank/DDBJ databases">
        <title>Complete and assembled Genome of Pantoea gaviniae DSM22758T.</title>
        <authorList>
            <person name="Stevens M.J.A."/>
            <person name="Zurfluh K."/>
            <person name="Stephan R."/>
        </authorList>
    </citation>
    <scope>NUCLEOTIDE SEQUENCE [LARGE SCALE GENOMIC DNA]</scope>
    <source>
        <strain evidence="1 2">DSM 22758</strain>
    </source>
</reference>
<gene>
    <name evidence="1" type="ORF">C2E15_11605</name>
</gene>
<name>A0A2L0IGV4_9GAMM</name>
<keyword evidence="2" id="KW-1185">Reference proteome</keyword>
<dbReference type="KEGG" id="pgz:C2E15_11605"/>
<protein>
    <submittedName>
        <fullName evidence="1">Uncharacterized protein</fullName>
    </submittedName>
</protein>
<dbReference type="Proteomes" id="UP000238365">
    <property type="component" value="Chromosome"/>
</dbReference>
<proteinExistence type="predicted"/>
<dbReference type="EMBL" id="CP026377">
    <property type="protein sequence ID" value="AUX93662.1"/>
    <property type="molecule type" value="Genomic_DNA"/>
</dbReference>
<sequence>MATESIALADDKYVQITNGTNNAYMSVVSWPGYSEICWADSPSKPALNAPAHAETGKIGFSAPLVIWVKAKRGSALISVTRWSS</sequence>